<dbReference type="Proteomes" id="UP000318741">
    <property type="component" value="Chromosome"/>
</dbReference>
<dbReference type="EMBL" id="CP036265">
    <property type="protein sequence ID" value="QDT14029.1"/>
    <property type="molecule type" value="Genomic_DNA"/>
</dbReference>
<proteinExistence type="predicted"/>
<evidence type="ECO:0000313" key="2">
    <source>
        <dbReference type="EMBL" id="QDT14029.1"/>
    </source>
</evidence>
<accession>A0A517P3T1</accession>
<evidence type="ECO:0000256" key="1">
    <source>
        <dbReference type="SAM" id="MobiDB-lite"/>
    </source>
</evidence>
<dbReference type="KEGG" id="acaf:CA12_00970"/>
<keyword evidence="3" id="KW-1185">Reference proteome</keyword>
<evidence type="ECO:0000313" key="3">
    <source>
        <dbReference type="Proteomes" id="UP000318741"/>
    </source>
</evidence>
<reference evidence="2 3" key="1">
    <citation type="submission" date="2019-02" db="EMBL/GenBank/DDBJ databases">
        <title>Deep-cultivation of Planctomycetes and their phenomic and genomic characterization uncovers novel biology.</title>
        <authorList>
            <person name="Wiegand S."/>
            <person name="Jogler M."/>
            <person name="Boedeker C."/>
            <person name="Pinto D."/>
            <person name="Vollmers J."/>
            <person name="Rivas-Marin E."/>
            <person name="Kohn T."/>
            <person name="Peeters S.H."/>
            <person name="Heuer A."/>
            <person name="Rast P."/>
            <person name="Oberbeckmann S."/>
            <person name="Bunk B."/>
            <person name="Jeske O."/>
            <person name="Meyerdierks A."/>
            <person name="Storesund J.E."/>
            <person name="Kallscheuer N."/>
            <person name="Luecker S."/>
            <person name="Lage O.M."/>
            <person name="Pohl T."/>
            <person name="Merkel B.J."/>
            <person name="Hornburger P."/>
            <person name="Mueller R.-W."/>
            <person name="Bruemmer F."/>
            <person name="Labrenz M."/>
            <person name="Spormann A.M."/>
            <person name="Op den Camp H."/>
            <person name="Overmann J."/>
            <person name="Amann R."/>
            <person name="Jetten M.S.M."/>
            <person name="Mascher T."/>
            <person name="Medema M.H."/>
            <person name="Devos D.P."/>
            <person name="Kaster A.-K."/>
            <person name="Ovreas L."/>
            <person name="Rohde M."/>
            <person name="Galperin M.Y."/>
            <person name="Jogler C."/>
        </authorList>
    </citation>
    <scope>NUCLEOTIDE SEQUENCE [LARGE SCALE GENOMIC DNA]</scope>
    <source>
        <strain evidence="2 3">CA12</strain>
    </source>
</reference>
<evidence type="ECO:0008006" key="4">
    <source>
        <dbReference type="Google" id="ProtNLM"/>
    </source>
</evidence>
<feature type="region of interest" description="Disordered" evidence="1">
    <location>
        <begin position="347"/>
        <end position="366"/>
    </location>
</feature>
<name>A0A517P3T1_9PLAN</name>
<sequence>MPLKGLFTQSAVVLLDRPASLDAVADLLGGDDAGLTRVAGDPLDGDDPGLVRHPADAYGPRLLVPFPPTHPNGEMPSADRGVAAVDVVNVPWPDGMGDPEDATDGQMALFAAWAGGQFGPGAFPDNLASAVDQAWHWPEAASVVPKHRAFLRILTTYAVGSDADEPLLPDDYSPIHELTFATFLADRFLDLPGALCYFNPTGCTVWPKELFRETIAFHQTHRVPPLPLWANVRLMKADAFLQAAGVNESGWSVMDTVGNGQLDLPDVELIVRTDKWDLNDADGLLRNLSLELLNGWPAKTGDVVPGPAPAGAVPGGGAPTEDVPWRVTMCEDGVSAPPRPTVRLIAQDGTEPPAELLRVRHPRRDG</sequence>
<organism evidence="2 3">
    <name type="scientific">Alienimonas californiensis</name>
    <dbReference type="NCBI Taxonomy" id="2527989"/>
    <lineage>
        <taxon>Bacteria</taxon>
        <taxon>Pseudomonadati</taxon>
        <taxon>Planctomycetota</taxon>
        <taxon>Planctomycetia</taxon>
        <taxon>Planctomycetales</taxon>
        <taxon>Planctomycetaceae</taxon>
        <taxon>Alienimonas</taxon>
    </lineage>
</organism>
<protein>
    <recommendedName>
        <fullName evidence="4">DUF4261 domain-containing protein</fullName>
    </recommendedName>
</protein>
<dbReference type="AlphaFoldDB" id="A0A517P3T1"/>
<gene>
    <name evidence="2" type="ORF">CA12_00970</name>
</gene>
<dbReference type="OrthoDB" id="277550at2"/>
<dbReference type="RefSeq" id="WP_145356638.1">
    <property type="nucleotide sequence ID" value="NZ_CP036265.1"/>
</dbReference>